<proteinExistence type="predicted"/>
<dbReference type="InterPro" id="IPR004509">
    <property type="entry name" value="Competence_ComEA_HhH"/>
</dbReference>
<reference evidence="2 3" key="1">
    <citation type="submission" date="2022-07" db="EMBL/GenBank/DDBJ databases">
        <title>Methylomonas rivi sp. nov., Methylomonas rosea sp. nov., Methylomonas aureus sp. nov. and Methylomonas subterranea sp. nov., four novel methanotrophs isolated from a freshwater creek and the deep terrestrial subsurface.</title>
        <authorList>
            <person name="Abin C."/>
            <person name="Sankaranarayanan K."/>
            <person name="Garner C."/>
            <person name="Sindelar R."/>
            <person name="Kotary K."/>
            <person name="Garner R."/>
            <person name="Barclay S."/>
            <person name="Lawson P."/>
            <person name="Krumholz L."/>
        </authorList>
    </citation>
    <scope>NUCLEOTIDE SEQUENCE [LARGE SCALE GENOMIC DNA]</scope>
    <source>
        <strain evidence="2 3">SURF-2</strain>
    </source>
</reference>
<feature type="signal peptide" evidence="1">
    <location>
        <begin position="1"/>
        <end position="17"/>
    </location>
</feature>
<comment type="caution">
    <text evidence="2">The sequence shown here is derived from an EMBL/GenBank/DDBJ whole genome shotgun (WGS) entry which is preliminary data.</text>
</comment>
<dbReference type="Proteomes" id="UP001524499">
    <property type="component" value="Unassembled WGS sequence"/>
</dbReference>
<protein>
    <submittedName>
        <fullName evidence="2">Helix-hairpin-helix domain-containing protein</fullName>
    </submittedName>
</protein>
<dbReference type="NCBIfam" id="TIGR00426">
    <property type="entry name" value="competence protein ComEA helix-hairpin-helix repeat region"/>
    <property type="match status" value="1"/>
</dbReference>
<dbReference type="EMBL" id="JANIBJ010000054">
    <property type="protein sequence ID" value="MCQ8106249.1"/>
    <property type="molecule type" value="Genomic_DNA"/>
</dbReference>
<sequence length="96" mass="10276">MKNFLVVLILLPLNVVAAPVNVNQADAETISNALTGIGPKKAQAIVQYRTEHGNFTTLKELENVSGIGEKTLKANEKDILFTDASTDQPNSAPVSK</sequence>
<keyword evidence="1" id="KW-0732">Signal</keyword>
<dbReference type="PANTHER" id="PTHR21180:SF32">
    <property type="entry name" value="ENDONUCLEASE_EXONUCLEASE_PHOSPHATASE FAMILY DOMAIN-CONTAINING PROTEIN 1"/>
    <property type="match status" value="1"/>
</dbReference>
<evidence type="ECO:0000256" key="1">
    <source>
        <dbReference type="SAM" id="SignalP"/>
    </source>
</evidence>
<dbReference type="Pfam" id="PF12836">
    <property type="entry name" value="HHH_3"/>
    <property type="match status" value="1"/>
</dbReference>
<gene>
    <name evidence="2" type="ORF">NP590_19225</name>
</gene>
<accession>A0ABT1TNB8</accession>
<dbReference type="PANTHER" id="PTHR21180">
    <property type="entry name" value="ENDONUCLEASE/EXONUCLEASE/PHOSPHATASE FAMILY DOMAIN-CONTAINING PROTEIN 1"/>
    <property type="match status" value="1"/>
</dbReference>
<feature type="chain" id="PRO_5045524158" evidence="1">
    <location>
        <begin position="18"/>
        <end position="96"/>
    </location>
</feature>
<dbReference type="RefSeq" id="WP_256604335.1">
    <property type="nucleotide sequence ID" value="NZ_JANIBJ010000054.1"/>
</dbReference>
<dbReference type="InterPro" id="IPR051675">
    <property type="entry name" value="Endo/Exo/Phosphatase_dom_1"/>
</dbReference>
<evidence type="ECO:0000313" key="3">
    <source>
        <dbReference type="Proteomes" id="UP001524499"/>
    </source>
</evidence>
<dbReference type="SUPFAM" id="SSF47781">
    <property type="entry name" value="RuvA domain 2-like"/>
    <property type="match status" value="1"/>
</dbReference>
<evidence type="ECO:0000313" key="2">
    <source>
        <dbReference type="EMBL" id="MCQ8106249.1"/>
    </source>
</evidence>
<name>A0ABT1TNB8_9GAMM</name>
<organism evidence="2 3">
    <name type="scientific">Methylomonas subterranea</name>
    <dbReference type="NCBI Taxonomy" id="2952225"/>
    <lineage>
        <taxon>Bacteria</taxon>
        <taxon>Pseudomonadati</taxon>
        <taxon>Pseudomonadota</taxon>
        <taxon>Gammaproteobacteria</taxon>
        <taxon>Methylococcales</taxon>
        <taxon>Methylococcaceae</taxon>
        <taxon>Methylomonas</taxon>
    </lineage>
</organism>
<dbReference type="InterPro" id="IPR010994">
    <property type="entry name" value="RuvA_2-like"/>
</dbReference>
<keyword evidence="3" id="KW-1185">Reference proteome</keyword>
<dbReference type="Gene3D" id="1.10.150.280">
    <property type="entry name" value="AF1531-like domain"/>
    <property type="match status" value="1"/>
</dbReference>